<feature type="transmembrane region" description="Helical" evidence="7">
    <location>
        <begin position="258"/>
        <end position="278"/>
    </location>
</feature>
<evidence type="ECO:0000313" key="9">
    <source>
        <dbReference type="Proteomes" id="UP000245870"/>
    </source>
</evidence>
<dbReference type="NCBIfam" id="TIGR00765">
    <property type="entry name" value="yihY_not_rbn"/>
    <property type="match status" value="1"/>
</dbReference>
<dbReference type="AlphaFoldDB" id="A0A2U0UIJ6"/>
<dbReference type="Proteomes" id="UP000245870">
    <property type="component" value="Unassembled WGS sequence"/>
</dbReference>
<evidence type="ECO:0000313" key="8">
    <source>
        <dbReference type="EMBL" id="PVX57482.1"/>
    </source>
</evidence>
<evidence type="ECO:0000256" key="3">
    <source>
        <dbReference type="ARBA" id="ARBA00022692"/>
    </source>
</evidence>
<dbReference type="EMBL" id="QENY01000004">
    <property type="protein sequence ID" value="PVX57482.1"/>
    <property type="molecule type" value="Genomic_DNA"/>
</dbReference>
<feature type="transmembrane region" description="Helical" evidence="7">
    <location>
        <begin position="185"/>
        <end position="212"/>
    </location>
</feature>
<keyword evidence="3 7" id="KW-0812">Transmembrane</keyword>
<dbReference type="Pfam" id="PF03631">
    <property type="entry name" value="Virul_fac_BrkB"/>
    <property type="match status" value="1"/>
</dbReference>
<accession>A0A2U0UIJ6</accession>
<keyword evidence="5 7" id="KW-0472">Membrane</keyword>
<reference evidence="8 9" key="1">
    <citation type="submission" date="2018-05" db="EMBL/GenBank/DDBJ databases">
        <title>Genomic Encyclopedia of Type Strains, Phase IV (KMG-IV): sequencing the most valuable type-strain genomes for metagenomic binning, comparative biology and taxonomic classification.</title>
        <authorList>
            <person name="Goeker M."/>
        </authorList>
    </citation>
    <scope>NUCLEOTIDE SEQUENCE [LARGE SCALE GENOMIC DNA]</scope>
    <source>
        <strain evidence="8 9">DSM 100333</strain>
    </source>
</reference>
<keyword evidence="9" id="KW-1185">Reference proteome</keyword>
<evidence type="ECO:0000256" key="2">
    <source>
        <dbReference type="ARBA" id="ARBA00022475"/>
    </source>
</evidence>
<dbReference type="InterPro" id="IPR017039">
    <property type="entry name" value="Virul_fac_BrkB"/>
</dbReference>
<feature type="transmembrane region" description="Helical" evidence="7">
    <location>
        <begin position="143"/>
        <end position="164"/>
    </location>
</feature>
<dbReference type="GO" id="GO:0005886">
    <property type="term" value="C:plasma membrane"/>
    <property type="evidence" value="ECO:0007669"/>
    <property type="project" value="UniProtKB-SubCell"/>
</dbReference>
<organism evidence="8 9">
    <name type="scientific">Hallella colorans</name>
    <dbReference type="NCBI Taxonomy" id="1703337"/>
    <lineage>
        <taxon>Bacteria</taxon>
        <taxon>Pseudomonadati</taxon>
        <taxon>Bacteroidota</taxon>
        <taxon>Bacteroidia</taxon>
        <taxon>Bacteroidales</taxon>
        <taxon>Prevotellaceae</taxon>
        <taxon>Hallella</taxon>
    </lineage>
</organism>
<dbReference type="OrthoDB" id="9808671at2"/>
<comment type="subcellular location">
    <subcellularLocation>
        <location evidence="1">Cell membrane</location>
        <topology evidence="1">Multi-pass membrane protein</topology>
    </subcellularLocation>
</comment>
<evidence type="ECO:0000256" key="1">
    <source>
        <dbReference type="ARBA" id="ARBA00004651"/>
    </source>
</evidence>
<evidence type="ECO:0000256" key="5">
    <source>
        <dbReference type="ARBA" id="ARBA00023136"/>
    </source>
</evidence>
<feature type="region of interest" description="Disordered" evidence="6">
    <location>
        <begin position="1"/>
        <end position="26"/>
    </location>
</feature>
<evidence type="ECO:0000256" key="6">
    <source>
        <dbReference type="SAM" id="MobiDB-lite"/>
    </source>
</evidence>
<feature type="transmembrane region" description="Helical" evidence="7">
    <location>
        <begin position="79"/>
        <end position="102"/>
    </location>
</feature>
<proteinExistence type="predicted"/>
<feature type="compositionally biased region" description="Polar residues" evidence="6">
    <location>
        <begin position="1"/>
        <end position="15"/>
    </location>
</feature>
<protein>
    <submittedName>
        <fullName evidence="8">Membrane protein</fullName>
    </submittedName>
</protein>
<evidence type="ECO:0000256" key="4">
    <source>
        <dbReference type="ARBA" id="ARBA00022989"/>
    </source>
</evidence>
<name>A0A2U0UIJ6_9BACT</name>
<dbReference type="RefSeq" id="WP_116616045.1">
    <property type="nucleotide sequence ID" value="NZ_CALDWB010000008.1"/>
</dbReference>
<gene>
    <name evidence="8" type="ORF">C7379_10499</name>
</gene>
<dbReference type="PANTHER" id="PTHR30213:SF0">
    <property type="entry name" value="UPF0761 MEMBRANE PROTEIN YIHY"/>
    <property type="match status" value="1"/>
</dbReference>
<keyword evidence="2" id="KW-1003">Cell membrane</keyword>
<evidence type="ECO:0000256" key="7">
    <source>
        <dbReference type="SAM" id="Phobius"/>
    </source>
</evidence>
<sequence length="475" mass="53882">MTGKQAPQTDQVTDNKGTDVSGRVSRGKRTLSANQIIFFFKRGIWQRGTVSFRQDPWVYMAQRLYMVFKGLFVENHWGYAAQLTFNTMMAIVPVFAVIFAVGRGFGFEDYISEWVRRMFASQPYVADAIIRLVGQYIKYTHQGVVIGVSLVFMLYSVISLFNNVESVFNGIWAVKKERSWGKAAFDYVSIIFLVPLVIILFSGLSVFFYSVLGRLPDFQLLTPLFRGIIGFVVPLAVLTLFFTLFYTFVPNTKVRPSMVWFPALLAGLSFIGLQTVYIHFQVVFTSYSLIYGSLAALPLLMLWMQMSWFICIGFAELGRANQELTDGHLVEDREDSLLERLGKASMVLSHLCHRQRLGYGPCDADHLLSATHYSYAQLTRALRALVDARLVAHTHRDDGTDVYTLNRDASDLGMGVAVSALLGRRTHDEGRDSDARPSREVRRQLDAMLSEYIDALNGVKVLRLAEEVRDWRARD</sequence>
<feature type="transmembrane region" description="Helical" evidence="7">
    <location>
        <begin position="224"/>
        <end position="246"/>
    </location>
</feature>
<dbReference type="PANTHER" id="PTHR30213">
    <property type="entry name" value="INNER MEMBRANE PROTEIN YHJD"/>
    <property type="match status" value="1"/>
</dbReference>
<keyword evidence="4 7" id="KW-1133">Transmembrane helix</keyword>
<feature type="transmembrane region" description="Helical" evidence="7">
    <location>
        <begin position="290"/>
        <end position="315"/>
    </location>
</feature>
<comment type="caution">
    <text evidence="8">The sequence shown here is derived from an EMBL/GenBank/DDBJ whole genome shotgun (WGS) entry which is preliminary data.</text>
</comment>